<name>A0A4P9CDX0_EUBML</name>
<sequence>MRPAAAVPVVFASAKTFHNYPLSTINYQFSTQTASSFFFASLDRFYQHTIAVYAKTAYTAFDAERVFKISGKNGGKTFKSPVFTGNHDKKA</sequence>
<protein>
    <submittedName>
        <fullName evidence="1">Uncharacterized protein</fullName>
    </submittedName>
</protein>
<dbReference type="KEGG" id="emt:CPZ25_018155"/>
<gene>
    <name evidence="1" type="ORF">CPZ25_018155</name>
</gene>
<proteinExistence type="predicted"/>
<evidence type="ECO:0000313" key="2">
    <source>
        <dbReference type="Proteomes" id="UP000218387"/>
    </source>
</evidence>
<evidence type="ECO:0000313" key="1">
    <source>
        <dbReference type="EMBL" id="QCT73155.1"/>
    </source>
</evidence>
<organism evidence="1 2">
    <name type="scientific">Eubacterium maltosivorans</name>
    <dbReference type="NCBI Taxonomy" id="2041044"/>
    <lineage>
        <taxon>Bacteria</taxon>
        <taxon>Bacillati</taxon>
        <taxon>Bacillota</taxon>
        <taxon>Clostridia</taxon>
        <taxon>Eubacteriales</taxon>
        <taxon>Eubacteriaceae</taxon>
        <taxon>Eubacterium</taxon>
    </lineage>
</organism>
<keyword evidence="2" id="KW-1185">Reference proteome</keyword>
<dbReference type="EMBL" id="CP029487">
    <property type="protein sequence ID" value="QCT73155.1"/>
    <property type="molecule type" value="Genomic_DNA"/>
</dbReference>
<accession>A0A4P9CDX0</accession>
<dbReference type="AlphaFoldDB" id="A0A4P9CDX0"/>
<reference evidence="1 2" key="1">
    <citation type="submission" date="2018-05" db="EMBL/GenBank/DDBJ databases">
        <title>Genome comparison of Eubacterium sp.</title>
        <authorList>
            <person name="Feng Y."/>
            <person name="Sanchez-Andrea I."/>
            <person name="Stams A.J.M."/>
            <person name="De Vos W.M."/>
        </authorList>
    </citation>
    <scope>NUCLEOTIDE SEQUENCE [LARGE SCALE GENOMIC DNA]</scope>
    <source>
        <strain evidence="1 2">YI</strain>
    </source>
</reference>
<dbReference type="Proteomes" id="UP000218387">
    <property type="component" value="Chromosome"/>
</dbReference>